<dbReference type="AlphaFoldDB" id="A0A0S4R294"/>
<evidence type="ECO:0000313" key="1">
    <source>
        <dbReference type="EMBL" id="CUU67817.1"/>
    </source>
</evidence>
<sequence length="87" mass="10220">MDNRLETQREWIINRLLSVGQISRNECLRKFISRLSGHIYAIKEQNPTWRIDAKMVKTQGGKDYLYTLTNKDEILVNLDKKLQKIGA</sequence>
<dbReference type="EMBL" id="FAVB01000001">
    <property type="protein sequence ID" value="CUU67817.1"/>
    <property type="molecule type" value="Genomic_DNA"/>
</dbReference>
<name>A0A0S4R294_CAMHY</name>
<organism evidence="1 2">
    <name type="scientific">Campylobacter hyointestinalis subsp. hyointestinalis</name>
    <dbReference type="NCBI Taxonomy" id="91352"/>
    <lineage>
        <taxon>Bacteria</taxon>
        <taxon>Pseudomonadati</taxon>
        <taxon>Campylobacterota</taxon>
        <taxon>Epsilonproteobacteria</taxon>
        <taxon>Campylobacterales</taxon>
        <taxon>Campylobacteraceae</taxon>
        <taxon>Campylobacter</taxon>
    </lineage>
</organism>
<accession>A0A0S4R294</accession>
<proteinExistence type="predicted"/>
<dbReference type="RefSeq" id="WP_059434819.1">
    <property type="nucleotide sequence ID" value="NZ_FAVB01000001.1"/>
</dbReference>
<protein>
    <submittedName>
        <fullName evidence="1">Uncharacterized protein</fullName>
    </submittedName>
</protein>
<comment type="caution">
    <text evidence="1">The sequence shown here is derived from an EMBL/GenBank/DDBJ whole genome shotgun (WGS) entry which is preliminary data.</text>
</comment>
<dbReference type="Proteomes" id="UP000052237">
    <property type="component" value="Unassembled WGS sequence"/>
</dbReference>
<reference evidence="1 2" key="1">
    <citation type="submission" date="2015-11" db="EMBL/GenBank/DDBJ databases">
        <authorList>
            <consortium name="Pathogen Informatics"/>
        </authorList>
    </citation>
    <scope>NUCLEOTIDE SEQUENCE [LARGE SCALE GENOMIC DNA]</scope>
    <source>
        <strain evidence="1 2">006A-0059</strain>
    </source>
</reference>
<gene>
    <name evidence="1" type="ORF">ERS686654_00021</name>
</gene>
<evidence type="ECO:0000313" key="2">
    <source>
        <dbReference type="Proteomes" id="UP000052237"/>
    </source>
</evidence>
<keyword evidence="2" id="KW-1185">Reference proteome</keyword>